<accession>A0A4Y3PC17</accession>
<evidence type="ECO:0000313" key="1">
    <source>
        <dbReference type="EMBL" id="GEB30987.1"/>
    </source>
</evidence>
<sequence length="142" mass="16624">MLTIFRSVQVKLIMTEASRAVLIDKYSRQLRKQRDEWEQWQFQSKKILAEAKKKSADTYALAQQKIAQEERRRKEKIAQISFSLQQAESLPEGSEMDYQTVESPVTIQEGDIWDEIMAGTEIMIKDGRVHEIRRTPGHRAEE</sequence>
<name>A0A4Y3PC17_BREPA</name>
<organism evidence="1 2">
    <name type="scientific">Brevibacillus parabrevis</name>
    <dbReference type="NCBI Taxonomy" id="54914"/>
    <lineage>
        <taxon>Bacteria</taxon>
        <taxon>Bacillati</taxon>
        <taxon>Bacillota</taxon>
        <taxon>Bacilli</taxon>
        <taxon>Bacillales</taxon>
        <taxon>Paenibacillaceae</taxon>
        <taxon>Brevibacillus</taxon>
    </lineage>
</organism>
<reference evidence="1 2" key="1">
    <citation type="submission" date="2019-06" db="EMBL/GenBank/DDBJ databases">
        <title>Whole genome shotgun sequence of Brevibacillus parabrevis NBRC 12334.</title>
        <authorList>
            <person name="Hosoyama A."/>
            <person name="Uohara A."/>
            <person name="Ohji S."/>
            <person name="Ichikawa N."/>
        </authorList>
    </citation>
    <scope>NUCLEOTIDE SEQUENCE [LARGE SCALE GENOMIC DNA]</scope>
    <source>
        <strain evidence="1 2">NBRC 12334</strain>
    </source>
</reference>
<proteinExistence type="predicted"/>
<dbReference type="STRING" id="54914.AV540_08875"/>
<dbReference type="EMBL" id="BJMH01000002">
    <property type="protein sequence ID" value="GEB30987.1"/>
    <property type="molecule type" value="Genomic_DNA"/>
</dbReference>
<evidence type="ECO:0000313" key="2">
    <source>
        <dbReference type="Proteomes" id="UP000316882"/>
    </source>
</evidence>
<dbReference type="AlphaFoldDB" id="A0A4Y3PC17"/>
<gene>
    <name evidence="1" type="ORF">BPA01_05670</name>
</gene>
<protein>
    <recommendedName>
        <fullName evidence="3">YlqD protein</fullName>
    </recommendedName>
</protein>
<dbReference type="Gene3D" id="6.10.140.1110">
    <property type="match status" value="1"/>
</dbReference>
<keyword evidence="2" id="KW-1185">Reference proteome</keyword>
<dbReference type="RefSeq" id="WP_063227668.1">
    <property type="nucleotide sequence ID" value="NZ_BJMH01000002.1"/>
</dbReference>
<dbReference type="InterPro" id="IPR021297">
    <property type="entry name" value="YlqD"/>
</dbReference>
<comment type="caution">
    <text evidence="1">The sequence shown here is derived from an EMBL/GenBank/DDBJ whole genome shotgun (WGS) entry which is preliminary data.</text>
</comment>
<dbReference type="GeneID" id="87612739"/>
<dbReference type="Pfam" id="PF11068">
    <property type="entry name" value="YlqD"/>
    <property type="match status" value="1"/>
</dbReference>
<dbReference type="OrthoDB" id="2375961at2"/>
<dbReference type="Proteomes" id="UP000316882">
    <property type="component" value="Unassembled WGS sequence"/>
</dbReference>
<evidence type="ECO:0008006" key="3">
    <source>
        <dbReference type="Google" id="ProtNLM"/>
    </source>
</evidence>